<dbReference type="PANTHER" id="PTHR43081:SF17">
    <property type="entry name" value="BLL5647 PROTEIN"/>
    <property type="match status" value="1"/>
</dbReference>
<dbReference type="Gene3D" id="3.30.70.1230">
    <property type="entry name" value="Nucleotide cyclase"/>
    <property type="match status" value="1"/>
</dbReference>
<dbReference type="CDD" id="cd00207">
    <property type="entry name" value="fer2"/>
    <property type="match status" value="1"/>
</dbReference>
<feature type="transmembrane region" description="Helical" evidence="4">
    <location>
        <begin position="146"/>
        <end position="164"/>
    </location>
</feature>
<dbReference type="RefSeq" id="WP_245423385.1">
    <property type="nucleotide sequence ID" value="NZ_OBQD01000001.1"/>
</dbReference>
<dbReference type="GO" id="GO:0004016">
    <property type="term" value="F:adenylate cyclase activity"/>
    <property type="evidence" value="ECO:0007669"/>
    <property type="project" value="UniProtKB-ARBA"/>
</dbReference>
<evidence type="ECO:0000313" key="7">
    <source>
        <dbReference type="EMBL" id="SOC35574.1"/>
    </source>
</evidence>
<dbReference type="SUPFAM" id="SSF55073">
    <property type="entry name" value="Nucleotide cyclase"/>
    <property type="match status" value="1"/>
</dbReference>
<dbReference type="InterPro" id="IPR034804">
    <property type="entry name" value="SQR/QFR_C/D"/>
</dbReference>
<keyword evidence="2" id="KW-1003">Cell membrane</keyword>
<sequence length="578" mass="62471">MNKALAAITSERFLQKVRLGSGLVMLTFVGMHLFNHALLLVSLDMADRISAVFGLIWRNPVGTILLFGALLTHVGLVLRSLYHRRTLRMPMREAAQVLFGLLIPFLIIEHVVPARLSQPLYGVVVDYRMVIRSLWVVNPLSGLRQAAALLIIWTHGCFGVYFWLRYRSWYATAAPWLLAVAILVPVLALLGFADTGRMLAHMAESAPQMDPAYAQSLRAARPPIDQAAVAQGLGQIKLALYAIFSAAILLVAALRRMRTLAERASQITIRYSNGALVRAPRGLSLLEASRYGDVPHYAVCGGKGRCSTCRVRVLDTHAPLPPPGAIEAAALSRIHADADVRLGCQLHPTADLSVALLMAPNPDAALPVATEPVRPGREEEIVVLFCDLRAFTDLSETRLPYDVVFLLNRYFAIVGQAVEDAGGRLDKFIGDGAMALFGLGGKREQASRQALAAAAAIVRDIGRLNEELGHDFATHLRVAIGVHTGPSVVGMMGYGSTKSLTAVGDTVNVASRLESAAKQHDVAIVVSERALRQSGIAVEGLQDDVIAIRGRSAPLRVYLVTEAESLRFAADADAMRSA</sequence>
<dbReference type="PANTHER" id="PTHR43081">
    <property type="entry name" value="ADENYLATE CYCLASE, TERMINAL-DIFFERENTIATION SPECIFIC-RELATED"/>
    <property type="match status" value="1"/>
</dbReference>
<evidence type="ECO:0000259" key="6">
    <source>
        <dbReference type="PROSITE" id="PS51085"/>
    </source>
</evidence>
<feature type="domain" description="2Fe-2S ferredoxin-type" evidence="6">
    <location>
        <begin position="265"/>
        <end position="360"/>
    </location>
</feature>
<keyword evidence="8" id="KW-1185">Reference proteome</keyword>
<evidence type="ECO:0000256" key="4">
    <source>
        <dbReference type="SAM" id="Phobius"/>
    </source>
</evidence>
<accession>A0A285U0X0</accession>
<name>A0A285U0X0_9HYPH</name>
<dbReference type="InterPro" id="IPR050697">
    <property type="entry name" value="Adenylyl/Guanylyl_Cyclase_3/4"/>
</dbReference>
<reference evidence="7 8" key="1">
    <citation type="submission" date="2017-08" db="EMBL/GenBank/DDBJ databases">
        <authorList>
            <person name="de Groot N.N."/>
        </authorList>
    </citation>
    <scope>NUCLEOTIDE SEQUENCE [LARGE SCALE GENOMIC DNA]</scope>
    <source>
        <strain evidence="7 8">JC85</strain>
    </source>
</reference>
<organism evidence="7 8">
    <name type="scientific">Rhizobium subbaraonis</name>
    <dbReference type="NCBI Taxonomy" id="908946"/>
    <lineage>
        <taxon>Bacteria</taxon>
        <taxon>Pseudomonadati</taxon>
        <taxon>Pseudomonadota</taxon>
        <taxon>Alphaproteobacteria</taxon>
        <taxon>Hyphomicrobiales</taxon>
        <taxon>Rhizobiaceae</taxon>
        <taxon>Rhizobium/Agrobacterium group</taxon>
        <taxon>Rhizobium</taxon>
    </lineage>
</organism>
<dbReference type="AlphaFoldDB" id="A0A285U0X0"/>
<dbReference type="InterPro" id="IPR012675">
    <property type="entry name" value="Beta-grasp_dom_sf"/>
</dbReference>
<dbReference type="InterPro" id="IPR001041">
    <property type="entry name" value="2Fe-2S_ferredoxin-type"/>
</dbReference>
<dbReference type="SUPFAM" id="SSF81343">
    <property type="entry name" value="Fumarate reductase respiratory complex transmembrane subunits"/>
    <property type="match status" value="1"/>
</dbReference>
<keyword evidence="4" id="KW-0812">Transmembrane</keyword>
<dbReference type="CDD" id="cd07302">
    <property type="entry name" value="CHD"/>
    <property type="match status" value="1"/>
</dbReference>
<dbReference type="Pfam" id="PF00211">
    <property type="entry name" value="Guanylate_cyc"/>
    <property type="match status" value="1"/>
</dbReference>
<evidence type="ECO:0000256" key="2">
    <source>
        <dbReference type="ARBA" id="ARBA00022475"/>
    </source>
</evidence>
<dbReference type="SMART" id="SM00044">
    <property type="entry name" value="CYCc"/>
    <property type="match status" value="1"/>
</dbReference>
<evidence type="ECO:0000313" key="8">
    <source>
        <dbReference type="Proteomes" id="UP000219167"/>
    </source>
</evidence>
<protein>
    <submittedName>
        <fullName evidence="7">Adenylate cyclase</fullName>
    </submittedName>
</protein>
<dbReference type="InterPro" id="IPR036010">
    <property type="entry name" value="2Fe-2S_ferredoxin-like_sf"/>
</dbReference>
<evidence type="ECO:0000259" key="5">
    <source>
        <dbReference type="PROSITE" id="PS50125"/>
    </source>
</evidence>
<dbReference type="EMBL" id="OBQD01000001">
    <property type="protein sequence ID" value="SOC35574.1"/>
    <property type="molecule type" value="Genomic_DNA"/>
</dbReference>
<feature type="domain" description="Guanylate cyclase" evidence="5">
    <location>
        <begin position="382"/>
        <end position="514"/>
    </location>
</feature>
<evidence type="ECO:0000256" key="1">
    <source>
        <dbReference type="ARBA" id="ARBA00004651"/>
    </source>
</evidence>
<dbReference type="GO" id="GO:0006171">
    <property type="term" value="P:cAMP biosynthetic process"/>
    <property type="evidence" value="ECO:0007669"/>
    <property type="project" value="TreeGrafter"/>
</dbReference>
<dbReference type="Gene3D" id="3.10.20.30">
    <property type="match status" value="1"/>
</dbReference>
<feature type="transmembrane region" description="Helical" evidence="4">
    <location>
        <begin position="94"/>
        <end position="112"/>
    </location>
</feature>
<gene>
    <name evidence="7" type="ORF">SAMN05892877_101424</name>
</gene>
<feature type="transmembrane region" description="Helical" evidence="4">
    <location>
        <begin position="61"/>
        <end position="82"/>
    </location>
</feature>
<dbReference type="Proteomes" id="UP000219167">
    <property type="component" value="Unassembled WGS sequence"/>
</dbReference>
<dbReference type="PROSITE" id="PS50125">
    <property type="entry name" value="GUANYLATE_CYCLASE_2"/>
    <property type="match status" value="1"/>
</dbReference>
<evidence type="ECO:0000256" key="3">
    <source>
        <dbReference type="ARBA" id="ARBA00023136"/>
    </source>
</evidence>
<feature type="transmembrane region" description="Helical" evidence="4">
    <location>
        <begin position="238"/>
        <end position="254"/>
    </location>
</feature>
<dbReference type="Pfam" id="PF00111">
    <property type="entry name" value="Fer2"/>
    <property type="match status" value="1"/>
</dbReference>
<feature type="transmembrane region" description="Helical" evidence="4">
    <location>
        <begin position="176"/>
        <end position="193"/>
    </location>
</feature>
<dbReference type="SUPFAM" id="SSF54292">
    <property type="entry name" value="2Fe-2S ferredoxin-like"/>
    <property type="match status" value="1"/>
</dbReference>
<dbReference type="PROSITE" id="PS51085">
    <property type="entry name" value="2FE2S_FER_2"/>
    <property type="match status" value="1"/>
</dbReference>
<dbReference type="GO" id="GO:0005886">
    <property type="term" value="C:plasma membrane"/>
    <property type="evidence" value="ECO:0007669"/>
    <property type="project" value="UniProtKB-SubCell"/>
</dbReference>
<comment type="subcellular location">
    <subcellularLocation>
        <location evidence="1">Cell membrane</location>
        <topology evidence="1">Multi-pass membrane protein</topology>
    </subcellularLocation>
</comment>
<keyword evidence="4" id="KW-1133">Transmembrane helix</keyword>
<dbReference type="GO" id="GO:0051536">
    <property type="term" value="F:iron-sulfur cluster binding"/>
    <property type="evidence" value="ECO:0007669"/>
    <property type="project" value="InterPro"/>
</dbReference>
<dbReference type="InterPro" id="IPR029787">
    <property type="entry name" value="Nucleotide_cyclase"/>
</dbReference>
<dbReference type="InterPro" id="IPR001054">
    <property type="entry name" value="A/G_cyclase"/>
</dbReference>
<dbReference type="GO" id="GO:0035556">
    <property type="term" value="P:intracellular signal transduction"/>
    <property type="evidence" value="ECO:0007669"/>
    <property type="project" value="InterPro"/>
</dbReference>
<feature type="transmembrane region" description="Helical" evidence="4">
    <location>
        <begin position="21"/>
        <end position="41"/>
    </location>
</feature>
<proteinExistence type="predicted"/>
<keyword evidence="3 4" id="KW-0472">Membrane</keyword>